<dbReference type="Proteomes" id="UP000292085">
    <property type="component" value="Unassembled WGS sequence"/>
</dbReference>
<dbReference type="InterPro" id="IPR023198">
    <property type="entry name" value="PGP-like_dom2"/>
</dbReference>
<dbReference type="InterPro" id="IPR050155">
    <property type="entry name" value="HAD-like_hydrolase_sf"/>
</dbReference>
<evidence type="ECO:0000313" key="1">
    <source>
        <dbReference type="EMBL" id="RZF63064.1"/>
    </source>
</evidence>
<dbReference type="InterPro" id="IPR023214">
    <property type="entry name" value="HAD_sf"/>
</dbReference>
<keyword evidence="1" id="KW-0378">Hydrolase</keyword>
<dbReference type="AlphaFoldDB" id="A0A4Q6Y0B4"/>
<dbReference type="GO" id="GO:0008967">
    <property type="term" value="F:phosphoglycolate phosphatase activity"/>
    <property type="evidence" value="ECO:0007669"/>
    <property type="project" value="TreeGrafter"/>
</dbReference>
<reference evidence="1 2" key="1">
    <citation type="submission" date="2019-02" db="EMBL/GenBank/DDBJ databases">
        <authorList>
            <person name="Li Y."/>
        </authorList>
    </citation>
    <scope>NUCLEOTIDE SEQUENCE [LARGE SCALE GENOMIC DNA]</scope>
    <source>
        <strain evidence="1 2">3-7</strain>
    </source>
</reference>
<comment type="caution">
    <text evidence="1">The sequence shown here is derived from an EMBL/GenBank/DDBJ whole genome shotgun (WGS) entry which is preliminary data.</text>
</comment>
<protein>
    <submittedName>
        <fullName evidence="1">HAD family hydrolase</fullName>
    </submittedName>
</protein>
<dbReference type="GO" id="GO:0006281">
    <property type="term" value="P:DNA repair"/>
    <property type="evidence" value="ECO:0007669"/>
    <property type="project" value="TreeGrafter"/>
</dbReference>
<dbReference type="PANTHER" id="PTHR43434">
    <property type="entry name" value="PHOSPHOGLYCOLATE PHOSPHATASE"/>
    <property type="match status" value="1"/>
</dbReference>
<name>A0A4Q6Y0B4_9SPHN</name>
<dbReference type="RefSeq" id="WP_130159558.1">
    <property type="nucleotide sequence ID" value="NZ_SGIS01000033.1"/>
</dbReference>
<evidence type="ECO:0000313" key="2">
    <source>
        <dbReference type="Proteomes" id="UP000292085"/>
    </source>
</evidence>
<dbReference type="SFLD" id="SFLDG01129">
    <property type="entry name" value="C1.5:_HAD__Beta-PGM__Phosphata"/>
    <property type="match status" value="1"/>
</dbReference>
<dbReference type="Gene3D" id="1.10.150.240">
    <property type="entry name" value="Putative phosphatase, domain 2"/>
    <property type="match status" value="1"/>
</dbReference>
<dbReference type="InterPro" id="IPR036412">
    <property type="entry name" value="HAD-like_sf"/>
</dbReference>
<dbReference type="SFLD" id="SFLDS00003">
    <property type="entry name" value="Haloacid_Dehalogenase"/>
    <property type="match status" value="1"/>
</dbReference>
<accession>A0A4Q6Y0B4</accession>
<gene>
    <name evidence="1" type="ORF">EWE75_18300</name>
</gene>
<dbReference type="Gene3D" id="3.40.50.1000">
    <property type="entry name" value="HAD superfamily/HAD-like"/>
    <property type="match status" value="1"/>
</dbReference>
<dbReference type="EMBL" id="SGIS01000033">
    <property type="protein sequence ID" value="RZF63064.1"/>
    <property type="molecule type" value="Genomic_DNA"/>
</dbReference>
<dbReference type="PANTHER" id="PTHR43434:SF13">
    <property type="entry name" value="PHOSPHOGLYCOLATE PHOSPHATASE"/>
    <property type="match status" value="1"/>
</dbReference>
<dbReference type="Pfam" id="PF13419">
    <property type="entry name" value="HAD_2"/>
    <property type="match status" value="1"/>
</dbReference>
<proteinExistence type="predicted"/>
<dbReference type="InterPro" id="IPR041492">
    <property type="entry name" value="HAD_2"/>
</dbReference>
<organism evidence="1 2">
    <name type="scientific">Sphingomonas populi</name>
    <dbReference type="NCBI Taxonomy" id="2484750"/>
    <lineage>
        <taxon>Bacteria</taxon>
        <taxon>Pseudomonadati</taxon>
        <taxon>Pseudomonadota</taxon>
        <taxon>Alphaproteobacteria</taxon>
        <taxon>Sphingomonadales</taxon>
        <taxon>Sphingomonadaceae</taxon>
        <taxon>Sphingomonas</taxon>
    </lineage>
</organism>
<dbReference type="OrthoDB" id="9793014at2"/>
<sequence length="222" mass="24764">MLDPTGPRPARYALAIFDFDGTLADSGDWFLSIADELADRFKFRRVAPGEVESLRGRTTREVIRHLGIPRWKLPAMGRYVHARLAEQIDRIALFDGVKDVIHTLADAGVRIAVVTSNSEHNARAVLGSLANRIEMFECGASLFGKAPRYRKVLRRMRIAREATLSIGDETRDIAAARKVGIAAGAVLWGYANREVLLRCEPDMVFERPCEVLDEFFGVHANS</sequence>
<keyword evidence="2" id="KW-1185">Reference proteome</keyword>
<dbReference type="SUPFAM" id="SSF56784">
    <property type="entry name" value="HAD-like"/>
    <property type="match status" value="1"/>
</dbReference>
<dbReference type="GO" id="GO:0005829">
    <property type="term" value="C:cytosol"/>
    <property type="evidence" value="ECO:0007669"/>
    <property type="project" value="TreeGrafter"/>
</dbReference>